<dbReference type="Pfam" id="PF00672">
    <property type="entry name" value="HAMP"/>
    <property type="match status" value="1"/>
</dbReference>
<dbReference type="Proteomes" id="UP001238603">
    <property type="component" value="Unassembled WGS sequence"/>
</dbReference>
<dbReference type="Gene3D" id="3.30.565.10">
    <property type="entry name" value="Histidine kinase-like ATPase, C-terminal domain"/>
    <property type="match status" value="1"/>
</dbReference>
<evidence type="ECO:0000256" key="8">
    <source>
        <dbReference type="ARBA" id="ARBA00022777"/>
    </source>
</evidence>
<evidence type="ECO:0000313" key="14">
    <source>
        <dbReference type="Proteomes" id="UP001238603"/>
    </source>
</evidence>
<dbReference type="Pfam" id="PF02518">
    <property type="entry name" value="HATPase_c"/>
    <property type="match status" value="1"/>
</dbReference>
<dbReference type="CDD" id="cd06225">
    <property type="entry name" value="HAMP"/>
    <property type="match status" value="1"/>
</dbReference>
<evidence type="ECO:0000256" key="5">
    <source>
        <dbReference type="ARBA" id="ARBA00022553"/>
    </source>
</evidence>
<evidence type="ECO:0000256" key="6">
    <source>
        <dbReference type="ARBA" id="ARBA00022679"/>
    </source>
</evidence>
<dbReference type="SUPFAM" id="SSF55874">
    <property type="entry name" value="ATPase domain of HSP90 chaperone/DNA topoisomerase II/histidine kinase"/>
    <property type="match status" value="1"/>
</dbReference>
<dbReference type="SMART" id="SM00387">
    <property type="entry name" value="HATPase_c"/>
    <property type="match status" value="1"/>
</dbReference>
<accession>A0ABT7LFR9</accession>
<dbReference type="PROSITE" id="PS50109">
    <property type="entry name" value="HIS_KIN"/>
    <property type="match status" value="1"/>
</dbReference>
<name>A0ABT7LFR9_9BURK</name>
<organism evidence="13 14">
    <name type="scientific">Roseateles subflavus</name>
    <dbReference type="NCBI Taxonomy" id="3053353"/>
    <lineage>
        <taxon>Bacteria</taxon>
        <taxon>Pseudomonadati</taxon>
        <taxon>Pseudomonadota</taxon>
        <taxon>Betaproteobacteria</taxon>
        <taxon>Burkholderiales</taxon>
        <taxon>Sphaerotilaceae</taxon>
        <taxon>Roseateles</taxon>
    </lineage>
</organism>
<dbReference type="GO" id="GO:0005524">
    <property type="term" value="F:ATP binding"/>
    <property type="evidence" value="ECO:0007669"/>
    <property type="project" value="UniProtKB-KW"/>
</dbReference>
<evidence type="ECO:0000256" key="1">
    <source>
        <dbReference type="ARBA" id="ARBA00000085"/>
    </source>
</evidence>
<keyword evidence="4" id="KW-1003">Cell membrane</keyword>
<evidence type="ECO:0000313" key="13">
    <source>
        <dbReference type="EMBL" id="MDL5031045.1"/>
    </source>
</evidence>
<dbReference type="InterPro" id="IPR003661">
    <property type="entry name" value="HisK_dim/P_dom"/>
</dbReference>
<dbReference type="PANTHER" id="PTHR44936">
    <property type="entry name" value="SENSOR PROTEIN CREC"/>
    <property type="match status" value="1"/>
</dbReference>
<keyword evidence="9 13" id="KW-0067">ATP-binding</keyword>
<dbReference type="Pfam" id="PF00512">
    <property type="entry name" value="HisKA"/>
    <property type="match status" value="1"/>
</dbReference>
<keyword evidence="8" id="KW-0418">Kinase</keyword>
<comment type="caution">
    <text evidence="13">The sequence shown here is derived from an EMBL/GenBank/DDBJ whole genome shotgun (WGS) entry which is preliminary data.</text>
</comment>
<evidence type="ECO:0000256" key="7">
    <source>
        <dbReference type="ARBA" id="ARBA00022741"/>
    </source>
</evidence>
<dbReference type="CDD" id="cd00082">
    <property type="entry name" value="HisKA"/>
    <property type="match status" value="1"/>
</dbReference>
<evidence type="ECO:0000259" key="12">
    <source>
        <dbReference type="PROSITE" id="PS50885"/>
    </source>
</evidence>
<dbReference type="PANTHER" id="PTHR44936:SF10">
    <property type="entry name" value="SENSOR PROTEIN RSTB"/>
    <property type="match status" value="1"/>
</dbReference>
<dbReference type="InterPro" id="IPR003594">
    <property type="entry name" value="HATPase_dom"/>
</dbReference>
<dbReference type="EC" id="2.7.13.3" evidence="3"/>
<dbReference type="Gene3D" id="1.10.287.130">
    <property type="match status" value="1"/>
</dbReference>
<dbReference type="EMBL" id="JASVDS010000001">
    <property type="protein sequence ID" value="MDL5031045.1"/>
    <property type="molecule type" value="Genomic_DNA"/>
</dbReference>
<feature type="domain" description="HAMP" evidence="12">
    <location>
        <begin position="172"/>
        <end position="224"/>
    </location>
</feature>
<dbReference type="SUPFAM" id="SSF47384">
    <property type="entry name" value="Homodimeric domain of signal transducing histidine kinase"/>
    <property type="match status" value="1"/>
</dbReference>
<feature type="domain" description="Histidine kinase" evidence="11">
    <location>
        <begin position="232"/>
        <end position="443"/>
    </location>
</feature>
<evidence type="ECO:0000256" key="4">
    <source>
        <dbReference type="ARBA" id="ARBA00022475"/>
    </source>
</evidence>
<evidence type="ECO:0000256" key="9">
    <source>
        <dbReference type="ARBA" id="ARBA00022840"/>
    </source>
</evidence>
<keyword evidence="6" id="KW-0808">Transferase</keyword>
<dbReference type="InterPro" id="IPR003660">
    <property type="entry name" value="HAMP_dom"/>
</dbReference>
<sequence length="447" mass="50031">MLRLPRLRFKPSPLARIALGLGLAVLTLLLLAQGLVAVAVDQFTADYVKRFMRGTVDVLVNELRPLDPKAREARIRQLDQTFAYPVSLVRMQDLSGSRQEQLLRGELVVAGLNRRVYARLDAQGDAVLQLGPLNADWQPGQSWQLPRELWLQLLTGLALAFAVMGLAWWLLRPAWRDLRELQAAADQISAGHFDTPLPRPRSRLFSPLAHAIRSTLQRLASALASQRELTGAVSHELRTPLARLRFAIDALIDEDDAARREAQVQACERDIEELEGLIDASLMLARLDTGALSAKPELGDLAELLHRESESLRPLLDDKDLSLAVRLPDTPLPFDAQILPYALRNGLRNAARHARRRICLSAWLEHEQIWLAIDDDGEGVPEALRELVFTPFKRLERHRRSRGFGLGLAIVRHVAESHGGHALMQRAPELGGARLLIHWPQQTPPGR</sequence>
<comment type="catalytic activity">
    <reaction evidence="1">
        <text>ATP + protein L-histidine = ADP + protein N-phospho-L-histidine.</text>
        <dbReference type="EC" id="2.7.13.3"/>
    </reaction>
</comment>
<dbReference type="InterPro" id="IPR005467">
    <property type="entry name" value="His_kinase_dom"/>
</dbReference>
<dbReference type="InterPro" id="IPR050980">
    <property type="entry name" value="2C_sensor_his_kinase"/>
</dbReference>
<dbReference type="InterPro" id="IPR004358">
    <property type="entry name" value="Sig_transdc_His_kin-like_C"/>
</dbReference>
<comment type="subcellular location">
    <subcellularLocation>
        <location evidence="2">Cell membrane</location>
        <topology evidence="2">Multi-pass membrane protein</topology>
    </subcellularLocation>
</comment>
<dbReference type="PROSITE" id="PS50885">
    <property type="entry name" value="HAMP"/>
    <property type="match status" value="1"/>
</dbReference>
<reference evidence="13 14" key="1">
    <citation type="submission" date="2023-06" db="EMBL/GenBank/DDBJ databases">
        <title>Pelomonas sp. APW6 16S ribosomal RNA gene genome sequencing and assembly.</title>
        <authorList>
            <person name="Woo H."/>
        </authorList>
    </citation>
    <scope>NUCLEOTIDE SEQUENCE [LARGE SCALE GENOMIC DNA]</scope>
    <source>
        <strain evidence="13 14">APW6</strain>
    </source>
</reference>
<dbReference type="PRINTS" id="PR00344">
    <property type="entry name" value="BCTRLSENSOR"/>
</dbReference>
<keyword evidence="10" id="KW-0472">Membrane</keyword>
<dbReference type="SMART" id="SM00388">
    <property type="entry name" value="HisKA"/>
    <property type="match status" value="1"/>
</dbReference>
<feature type="transmembrane region" description="Helical" evidence="10">
    <location>
        <begin position="149"/>
        <end position="171"/>
    </location>
</feature>
<evidence type="ECO:0000259" key="11">
    <source>
        <dbReference type="PROSITE" id="PS50109"/>
    </source>
</evidence>
<keyword evidence="10" id="KW-0812">Transmembrane</keyword>
<evidence type="ECO:0000256" key="3">
    <source>
        <dbReference type="ARBA" id="ARBA00012438"/>
    </source>
</evidence>
<keyword evidence="5" id="KW-0597">Phosphoprotein</keyword>
<proteinExistence type="predicted"/>
<dbReference type="RefSeq" id="WP_285981165.1">
    <property type="nucleotide sequence ID" value="NZ_JASVDS010000001.1"/>
</dbReference>
<gene>
    <name evidence="13" type="ORF">QRD43_03920</name>
</gene>
<keyword evidence="7" id="KW-0547">Nucleotide-binding</keyword>
<protein>
    <recommendedName>
        <fullName evidence="3">histidine kinase</fullName>
        <ecNumber evidence="3">2.7.13.3</ecNumber>
    </recommendedName>
</protein>
<dbReference type="InterPro" id="IPR036890">
    <property type="entry name" value="HATPase_C_sf"/>
</dbReference>
<evidence type="ECO:0000256" key="10">
    <source>
        <dbReference type="SAM" id="Phobius"/>
    </source>
</evidence>
<keyword evidence="10" id="KW-1133">Transmembrane helix</keyword>
<dbReference type="Gene3D" id="6.10.340.10">
    <property type="match status" value="1"/>
</dbReference>
<dbReference type="InterPro" id="IPR036097">
    <property type="entry name" value="HisK_dim/P_sf"/>
</dbReference>
<keyword evidence="14" id="KW-1185">Reference proteome</keyword>
<evidence type="ECO:0000256" key="2">
    <source>
        <dbReference type="ARBA" id="ARBA00004651"/>
    </source>
</evidence>